<keyword evidence="6" id="KW-0862">Zinc</keyword>
<keyword evidence="7" id="KW-0539">Nucleus</keyword>
<dbReference type="SMART" id="SM00355">
    <property type="entry name" value="ZnF_C2H2"/>
    <property type="match status" value="2"/>
</dbReference>
<dbReference type="FunFam" id="3.30.160.60:FF:000624">
    <property type="entry name" value="zinc finger protein 697"/>
    <property type="match status" value="1"/>
</dbReference>
<evidence type="ECO:0000256" key="5">
    <source>
        <dbReference type="ARBA" id="ARBA00022771"/>
    </source>
</evidence>
<dbReference type="InterPro" id="IPR036236">
    <property type="entry name" value="Znf_C2H2_sf"/>
</dbReference>
<dbReference type="PANTHER" id="PTHR24394:SF29">
    <property type="entry name" value="MYONEURIN"/>
    <property type="match status" value="1"/>
</dbReference>
<keyword evidence="5 8" id="KW-0863">Zinc-finger</keyword>
<evidence type="ECO:0000256" key="3">
    <source>
        <dbReference type="ARBA" id="ARBA00022723"/>
    </source>
</evidence>
<dbReference type="PANTHER" id="PTHR24394">
    <property type="entry name" value="ZINC FINGER PROTEIN"/>
    <property type="match status" value="1"/>
</dbReference>
<feature type="domain" description="C2H2-type" evidence="9">
    <location>
        <begin position="12"/>
        <end position="39"/>
    </location>
</feature>
<gene>
    <name evidence="10" type="ORF">AWZ03_004014</name>
</gene>
<evidence type="ECO:0000256" key="4">
    <source>
        <dbReference type="ARBA" id="ARBA00022737"/>
    </source>
</evidence>
<evidence type="ECO:0000256" key="1">
    <source>
        <dbReference type="ARBA" id="ARBA00003767"/>
    </source>
</evidence>
<dbReference type="EMBL" id="LSRL02000022">
    <property type="protein sequence ID" value="TDG49523.1"/>
    <property type="molecule type" value="Genomic_DNA"/>
</dbReference>
<dbReference type="OMA" id="CLTSHTK"/>
<dbReference type="PROSITE" id="PS00028">
    <property type="entry name" value="ZINC_FINGER_C2H2_1"/>
    <property type="match status" value="2"/>
</dbReference>
<dbReference type="Pfam" id="PF12171">
    <property type="entry name" value="zf-C2H2_jaz"/>
    <property type="match status" value="1"/>
</dbReference>
<dbReference type="GO" id="GO:0005634">
    <property type="term" value="C:nucleus"/>
    <property type="evidence" value="ECO:0007669"/>
    <property type="project" value="UniProtKB-SubCell"/>
</dbReference>
<evidence type="ECO:0000313" key="11">
    <source>
        <dbReference type="Proteomes" id="UP000295192"/>
    </source>
</evidence>
<dbReference type="GO" id="GO:0000981">
    <property type="term" value="F:DNA-binding transcription factor activity, RNA polymerase II-specific"/>
    <property type="evidence" value="ECO:0007669"/>
    <property type="project" value="TreeGrafter"/>
</dbReference>
<dbReference type="SUPFAM" id="SSF57667">
    <property type="entry name" value="beta-beta-alpha zinc fingers"/>
    <property type="match status" value="1"/>
</dbReference>
<reference evidence="10 11" key="1">
    <citation type="journal article" date="2019" name="J. Hered.">
        <title>An Improved Genome Assembly for Drosophila navojoa, the Basal Species in the mojavensis Cluster.</title>
        <authorList>
            <person name="Vanderlinde T."/>
            <person name="Dupim E.G."/>
            <person name="Nazario-Yepiz N.O."/>
            <person name="Carvalho A.B."/>
        </authorList>
    </citation>
    <scope>NUCLEOTIDE SEQUENCE [LARGE SCALE GENOMIC DNA]</scope>
    <source>
        <strain evidence="10">Navoj_Jal97</strain>
        <tissue evidence="10">Whole organism</tissue>
    </source>
</reference>
<organism evidence="10 11">
    <name type="scientific">Drosophila navojoa</name>
    <name type="common">Fruit fly</name>
    <dbReference type="NCBI Taxonomy" id="7232"/>
    <lineage>
        <taxon>Eukaryota</taxon>
        <taxon>Metazoa</taxon>
        <taxon>Ecdysozoa</taxon>
        <taxon>Arthropoda</taxon>
        <taxon>Hexapoda</taxon>
        <taxon>Insecta</taxon>
        <taxon>Pterygota</taxon>
        <taxon>Neoptera</taxon>
        <taxon>Endopterygota</taxon>
        <taxon>Diptera</taxon>
        <taxon>Brachycera</taxon>
        <taxon>Muscomorpha</taxon>
        <taxon>Ephydroidea</taxon>
        <taxon>Drosophilidae</taxon>
        <taxon>Drosophila</taxon>
    </lineage>
</organism>
<evidence type="ECO:0000256" key="7">
    <source>
        <dbReference type="ARBA" id="ARBA00023242"/>
    </source>
</evidence>
<keyword evidence="11" id="KW-1185">Reference proteome</keyword>
<evidence type="ECO:0000259" key="9">
    <source>
        <dbReference type="PROSITE" id="PS50157"/>
    </source>
</evidence>
<comment type="caution">
    <text evidence="10">The sequence shown here is derived from an EMBL/GenBank/DDBJ whole genome shotgun (WGS) entry which is preliminary data.</text>
</comment>
<evidence type="ECO:0000313" key="10">
    <source>
        <dbReference type="EMBL" id="TDG49523.1"/>
    </source>
</evidence>
<accession>A0A484BL73</accession>
<keyword evidence="3" id="KW-0479">Metal-binding</keyword>
<dbReference type="PROSITE" id="PS50157">
    <property type="entry name" value="ZINC_FINGER_C2H2_2"/>
    <property type="match status" value="2"/>
</dbReference>
<sequence>MHERSHTNVRPYSCEYCDKSFISASALKRHDLTHNGVRPFYCIICDKTFQRNTHLKAHLRSKLHAMKEDNISLLREFE</sequence>
<evidence type="ECO:0000256" key="6">
    <source>
        <dbReference type="ARBA" id="ARBA00022833"/>
    </source>
</evidence>
<comment type="subcellular location">
    <subcellularLocation>
        <location evidence="2">Nucleus</location>
    </subcellularLocation>
</comment>
<dbReference type="FunFam" id="3.30.160.60:FF:000634">
    <property type="entry name" value="Zinc finger X-chromosomal protein"/>
    <property type="match status" value="1"/>
</dbReference>
<feature type="domain" description="C2H2-type" evidence="9">
    <location>
        <begin position="40"/>
        <end position="69"/>
    </location>
</feature>
<dbReference type="Gene3D" id="3.30.160.60">
    <property type="entry name" value="Classic Zinc Finger"/>
    <property type="match status" value="2"/>
</dbReference>
<proteinExistence type="predicted"/>
<dbReference type="AlphaFoldDB" id="A0A484BL73"/>
<keyword evidence="4" id="KW-0677">Repeat</keyword>
<comment type="function">
    <text evidence="1">May be involved in transcriptional regulation.</text>
</comment>
<dbReference type="STRING" id="7232.A0A484BL73"/>
<evidence type="ECO:0000256" key="8">
    <source>
        <dbReference type="PROSITE-ProRule" id="PRU00042"/>
    </source>
</evidence>
<dbReference type="GO" id="GO:0008270">
    <property type="term" value="F:zinc ion binding"/>
    <property type="evidence" value="ECO:0007669"/>
    <property type="project" value="UniProtKB-KW"/>
</dbReference>
<protein>
    <recommendedName>
        <fullName evidence="9">C2H2-type domain-containing protein</fullName>
    </recommendedName>
</protein>
<dbReference type="Proteomes" id="UP000295192">
    <property type="component" value="Unassembled WGS sequence"/>
</dbReference>
<name>A0A484BL73_DRONA</name>
<dbReference type="InterPro" id="IPR013087">
    <property type="entry name" value="Znf_C2H2_type"/>
</dbReference>
<evidence type="ECO:0000256" key="2">
    <source>
        <dbReference type="ARBA" id="ARBA00004123"/>
    </source>
</evidence>
<dbReference type="InterPro" id="IPR022755">
    <property type="entry name" value="Znf_C2H2_jaz"/>
</dbReference>
<dbReference type="Pfam" id="PF00096">
    <property type="entry name" value="zf-C2H2"/>
    <property type="match status" value="1"/>
</dbReference>